<dbReference type="EMBL" id="BEZZ01001269">
    <property type="protein sequence ID" value="GCC16835.1"/>
    <property type="molecule type" value="Genomic_DNA"/>
</dbReference>
<reference evidence="3 4" key="1">
    <citation type="journal article" date="2018" name="Nat. Ecol. Evol.">
        <title>Shark genomes provide insights into elasmobranch evolution and the origin of vertebrates.</title>
        <authorList>
            <person name="Hara Y"/>
            <person name="Yamaguchi K"/>
            <person name="Onimaru K"/>
            <person name="Kadota M"/>
            <person name="Koyanagi M"/>
            <person name="Keeley SD"/>
            <person name="Tatsumi K"/>
            <person name="Tanaka K"/>
            <person name="Motone F"/>
            <person name="Kageyama Y"/>
            <person name="Nozu R"/>
            <person name="Adachi N"/>
            <person name="Nishimura O"/>
            <person name="Nakagawa R"/>
            <person name="Tanegashima C"/>
            <person name="Kiyatake I"/>
            <person name="Matsumoto R"/>
            <person name="Murakumo K"/>
            <person name="Nishida K"/>
            <person name="Terakita A"/>
            <person name="Kuratani S"/>
            <person name="Sato K"/>
            <person name="Hyodo S Kuraku.S."/>
        </authorList>
    </citation>
    <scope>NUCLEOTIDE SEQUENCE [LARGE SCALE GENOMIC DNA]</scope>
</reference>
<dbReference type="Proteomes" id="UP000287033">
    <property type="component" value="Unassembled WGS sequence"/>
</dbReference>
<evidence type="ECO:0000256" key="1">
    <source>
        <dbReference type="SAM" id="MobiDB-lite"/>
    </source>
</evidence>
<keyword evidence="2" id="KW-1133">Transmembrane helix</keyword>
<dbReference type="STRING" id="137246.A0A401RFC6"/>
<dbReference type="PANTHER" id="PTHR39082:SF1">
    <property type="entry name" value="SCAVENGER RECEPTOR CLASS A MEMBER 3"/>
    <property type="match status" value="1"/>
</dbReference>
<evidence type="ECO:0000256" key="2">
    <source>
        <dbReference type="SAM" id="Phobius"/>
    </source>
</evidence>
<sequence>MKDNNFSGEEEEMHSFRCEQSDAILFSNEVERTGPGRCKCQTAWSLSLAVKVLYIFFSCLIIAVAVLASVVFKKVDSITEDLNMAQSFYETKISSVQTNIKALDKKSTSKNCSSCHDISQFAQEIIGLQKEFEEIQQLLLTQEPALDETVQNHLTLLTDNRRINKEVMHYSTSIEQINQTVESISVQVNGLQSLIKELDEFMRKLTQDQYKIRISVQHINFTTNQNTLWREELQRKADEETLILRKIVADWQNSSKAFGSLKTSMSRMNDVVKGIQSTLVTTLQRVSQNAEVMHDLSLQLLVVHEQFENISTFLDDHEENIQDIVYHAKYYENRTAERFETIMGRMISHETEINTILANINATNNHVHSMIKYISDVRTSCSSGIGTHSEELYHLNNSLTIIQSATDLLRQQYNLLTATVDEEISKLAVVMEEMKIVDAQHGEAIKNVTILRGLPGLPGPKGNKGEAGIKGNVGPVGPKGDTGEQGPAGKSGARGLDGPPGGRGDKGSKGPIGAPGLKGSKGSFGKSGSRGDAGPKGDRGPPGPEGKPGPRGPKGQSGAKGDPGIPGPQGPKGEMGNTGPPGSRGPPGP</sequence>
<proteinExistence type="predicted"/>
<dbReference type="PANTHER" id="PTHR39082">
    <property type="entry name" value="PHOSPHOLIPASE C-BETA-2-RELATED"/>
    <property type="match status" value="1"/>
</dbReference>
<protein>
    <recommendedName>
        <fullName evidence="5">Scavenger receptor class A member 3</fullName>
    </recommendedName>
</protein>
<feature type="region of interest" description="Disordered" evidence="1">
    <location>
        <begin position="452"/>
        <end position="589"/>
    </location>
</feature>
<dbReference type="OrthoDB" id="5835334at2759"/>
<dbReference type="AlphaFoldDB" id="A0A401RFC6"/>
<feature type="compositionally biased region" description="Pro residues" evidence="1">
    <location>
        <begin position="541"/>
        <end position="551"/>
    </location>
</feature>
<comment type="caution">
    <text evidence="3">The sequence shown here is derived from an EMBL/GenBank/DDBJ whole genome shotgun (WGS) entry which is preliminary data.</text>
</comment>
<keyword evidence="2" id="KW-0812">Transmembrane</keyword>
<keyword evidence="2" id="KW-0472">Membrane</keyword>
<evidence type="ECO:0008006" key="5">
    <source>
        <dbReference type="Google" id="ProtNLM"/>
    </source>
</evidence>
<feature type="compositionally biased region" description="Low complexity" evidence="1">
    <location>
        <begin position="509"/>
        <end position="532"/>
    </location>
</feature>
<dbReference type="InterPro" id="IPR052376">
    <property type="entry name" value="Oxidative_Scav/Glycosyltrans"/>
</dbReference>
<organism evidence="3 4">
    <name type="scientific">Chiloscyllium punctatum</name>
    <name type="common">Brownbanded bambooshark</name>
    <name type="synonym">Hemiscyllium punctatum</name>
    <dbReference type="NCBI Taxonomy" id="137246"/>
    <lineage>
        <taxon>Eukaryota</taxon>
        <taxon>Metazoa</taxon>
        <taxon>Chordata</taxon>
        <taxon>Craniata</taxon>
        <taxon>Vertebrata</taxon>
        <taxon>Chondrichthyes</taxon>
        <taxon>Elasmobranchii</taxon>
        <taxon>Galeomorphii</taxon>
        <taxon>Galeoidea</taxon>
        <taxon>Orectolobiformes</taxon>
        <taxon>Hemiscylliidae</taxon>
        <taxon>Chiloscyllium</taxon>
    </lineage>
</organism>
<gene>
    <name evidence="3" type="ORF">chiPu_0017363</name>
</gene>
<dbReference type="OMA" id="DLAQECY"/>
<dbReference type="Pfam" id="PF01391">
    <property type="entry name" value="Collagen"/>
    <property type="match status" value="2"/>
</dbReference>
<accession>A0A401RFC6</accession>
<name>A0A401RFC6_CHIPU</name>
<dbReference type="InterPro" id="IPR008160">
    <property type="entry name" value="Collagen"/>
</dbReference>
<feature type="transmembrane region" description="Helical" evidence="2">
    <location>
        <begin position="52"/>
        <end position="72"/>
    </location>
</feature>
<keyword evidence="4" id="KW-1185">Reference proteome</keyword>
<evidence type="ECO:0000313" key="4">
    <source>
        <dbReference type="Proteomes" id="UP000287033"/>
    </source>
</evidence>
<evidence type="ECO:0000313" key="3">
    <source>
        <dbReference type="EMBL" id="GCC16835.1"/>
    </source>
</evidence>